<sequence length="93" mass="9846">MGPEQRVYLIMFASVLAGALLGVLLIRNGWKRAFGAFAAAHLFAAIGLMLALQGRSQADGVMYAILLSVFVLPATLGLAMGGGVGWWLRRRAG</sequence>
<dbReference type="EMBL" id="VFPT01000001">
    <property type="protein sequence ID" value="TQM92342.1"/>
    <property type="molecule type" value="Genomic_DNA"/>
</dbReference>
<organism evidence="2 3">
    <name type="scientific">Roseinatronobacter monicus</name>
    <dbReference type="NCBI Taxonomy" id="393481"/>
    <lineage>
        <taxon>Bacteria</taxon>
        <taxon>Pseudomonadati</taxon>
        <taxon>Pseudomonadota</taxon>
        <taxon>Alphaproteobacteria</taxon>
        <taxon>Rhodobacterales</taxon>
        <taxon>Paracoccaceae</taxon>
        <taxon>Roseinatronobacter</taxon>
    </lineage>
</organism>
<dbReference type="Proteomes" id="UP000320582">
    <property type="component" value="Unassembled WGS sequence"/>
</dbReference>
<evidence type="ECO:0000313" key="2">
    <source>
        <dbReference type="EMBL" id="TQM92342.1"/>
    </source>
</evidence>
<dbReference type="OrthoDB" id="9997010at2"/>
<reference evidence="2 3" key="1">
    <citation type="submission" date="2019-06" db="EMBL/GenBank/DDBJ databases">
        <title>Genomic Encyclopedia of Archaeal and Bacterial Type Strains, Phase II (KMG-II): from individual species to whole genera.</title>
        <authorList>
            <person name="Goeker M."/>
        </authorList>
    </citation>
    <scope>NUCLEOTIDE SEQUENCE [LARGE SCALE GENOMIC DNA]</scope>
    <source>
        <strain evidence="2 3">DSM 18423</strain>
    </source>
</reference>
<comment type="caution">
    <text evidence="2">The sequence shown here is derived from an EMBL/GenBank/DDBJ whole genome shotgun (WGS) entry which is preliminary data.</text>
</comment>
<keyword evidence="1" id="KW-0472">Membrane</keyword>
<feature type="transmembrane region" description="Helical" evidence="1">
    <location>
        <begin position="33"/>
        <end position="52"/>
    </location>
</feature>
<dbReference type="AlphaFoldDB" id="A0A543KBC6"/>
<name>A0A543KBC6_9RHOB</name>
<keyword evidence="3" id="KW-1185">Reference proteome</keyword>
<keyword evidence="1" id="KW-1133">Transmembrane helix</keyword>
<feature type="transmembrane region" description="Helical" evidence="1">
    <location>
        <begin position="64"/>
        <end position="88"/>
    </location>
</feature>
<proteinExistence type="predicted"/>
<feature type="transmembrane region" description="Helical" evidence="1">
    <location>
        <begin position="6"/>
        <end position="26"/>
    </location>
</feature>
<dbReference type="RefSeq" id="WP_142080076.1">
    <property type="nucleotide sequence ID" value="NZ_JBOFFA010000005.1"/>
</dbReference>
<accession>A0A543KBC6</accession>
<evidence type="ECO:0000256" key="1">
    <source>
        <dbReference type="SAM" id="Phobius"/>
    </source>
</evidence>
<protein>
    <submittedName>
        <fullName evidence="2">Uncharacterized protein</fullName>
    </submittedName>
</protein>
<gene>
    <name evidence="2" type="ORF">BD293_0943</name>
</gene>
<evidence type="ECO:0000313" key="3">
    <source>
        <dbReference type="Proteomes" id="UP000320582"/>
    </source>
</evidence>
<keyword evidence="1" id="KW-0812">Transmembrane</keyword>